<name>E0Y270_9PROT</name>
<proteinExistence type="predicted"/>
<evidence type="ECO:0000313" key="1">
    <source>
        <dbReference type="EMBL" id="ADI20761.1"/>
    </source>
</evidence>
<dbReference type="AlphaFoldDB" id="E0Y270"/>
<protein>
    <submittedName>
        <fullName evidence="1">Uncharacterized protein</fullName>
    </submittedName>
</protein>
<reference evidence="1" key="1">
    <citation type="journal article" date="2011" name="Environ. Microbiol.">
        <title>Time-series analyses of Monterey Bay coastal microbial picoplankton using a 'genome proxy' microarray.</title>
        <authorList>
            <person name="Rich V.I."/>
            <person name="Pham V.D."/>
            <person name="Eppley J."/>
            <person name="Shi Y."/>
            <person name="DeLong E.F."/>
        </authorList>
    </citation>
    <scope>NUCLEOTIDE SEQUENCE</scope>
</reference>
<organism evidence="1">
    <name type="scientific">uncultured alpha proteobacterium EF100_102A06</name>
    <dbReference type="NCBI Taxonomy" id="710799"/>
    <lineage>
        <taxon>Bacteria</taxon>
        <taxon>Pseudomonadati</taxon>
        <taxon>Pseudomonadota</taxon>
        <taxon>Alphaproteobacteria</taxon>
        <taxon>environmental samples</taxon>
    </lineage>
</organism>
<sequence length="74" mass="7927">MVLHPLFLVRVKGRHMLEDKALEGATKYFVLSAKKCSGDHILINAQGLAIVTLCLAEPHPSANTSDGSIGMVIV</sequence>
<dbReference type="EMBL" id="GU474947">
    <property type="protein sequence ID" value="ADI20761.1"/>
    <property type="molecule type" value="Genomic_DNA"/>
</dbReference>
<accession>E0Y270</accession>